<dbReference type="AlphaFoldDB" id="A0A444Y6G5"/>
<protein>
    <recommendedName>
        <fullName evidence="1">RNase H type-1 domain-containing protein</fullName>
    </recommendedName>
</protein>
<sequence length="287" mass="33196">MAWIGLKVSPVSTQCGGYLACSEGLRWSTAYLKKLIKPGILQVFLQLPLVEWVNACLSSNWGIHMNTYWRYVFPITCWKLWNWRNMEIFQPPFKRPPSGHLTIQDYVASVRKAFDRGSPGTQNRTRNEGQLKWQAPMRNWIKVNTDGIAKSTNGHSGCGGLLRNSDGCWIMGFTRWLGNCAVFLAELWGLYIGMEMAWTLGFKKVWFECNSKAVIIAIQSHKEWRNSSSVLYSRIHEYMNRDWDIRISHVYREANGCAYWLANFSINQEASTQIWNTPCRSCKYVVL</sequence>
<dbReference type="CDD" id="cd06222">
    <property type="entry name" value="RNase_H_like"/>
    <property type="match status" value="1"/>
</dbReference>
<dbReference type="PANTHER" id="PTHR47723">
    <property type="entry name" value="OS05G0353850 PROTEIN"/>
    <property type="match status" value="1"/>
</dbReference>
<dbReference type="PANTHER" id="PTHR47723:SF13">
    <property type="entry name" value="PUTATIVE-RELATED"/>
    <property type="match status" value="1"/>
</dbReference>
<dbReference type="Gene3D" id="3.30.420.10">
    <property type="entry name" value="Ribonuclease H-like superfamily/Ribonuclease H"/>
    <property type="match status" value="1"/>
</dbReference>
<dbReference type="Pfam" id="PF13456">
    <property type="entry name" value="RVT_3"/>
    <property type="match status" value="1"/>
</dbReference>
<name>A0A444Y6G5_ARAHY</name>
<dbReference type="GO" id="GO:0004523">
    <property type="term" value="F:RNA-DNA hybrid ribonuclease activity"/>
    <property type="evidence" value="ECO:0007669"/>
    <property type="project" value="InterPro"/>
</dbReference>
<feature type="domain" description="RNase H type-1" evidence="1">
    <location>
        <begin position="144"/>
        <end position="264"/>
    </location>
</feature>
<comment type="caution">
    <text evidence="2">The sequence shown here is derived from an EMBL/GenBank/DDBJ whole genome shotgun (WGS) entry which is preliminary data.</text>
</comment>
<evidence type="ECO:0000259" key="1">
    <source>
        <dbReference type="Pfam" id="PF13456"/>
    </source>
</evidence>
<dbReference type="STRING" id="3818.A0A444Y6G5"/>
<dbReference type="InterPro" id="IPR036397">
    <property type="entry name" value="RNaseH_sf"/>
</dbReference>
<evidence type="ECO:0000313" key="3">
    <source>
        <dbReference type="Proteomes" id="UP000289738"/>
    </source>
</evidence>
<keyword evidence="3" id="KW-1185">Reference proteome</keyword>
<dbReference type="InterPro" id="IPR044730">
    <property type="entry name" value="RNase_H-like_dom_plant"/>
</dbReference>
<proteinExistence type="predicted"/>
<dbReference type="GO" id="GO:0003676">
    <property type="term" value="F:nucleic acid binding"/>
    <property type="evidence" value="ECO:0007669"/>
    <property type="project" value="InterPro"/>
</dbReference>
<dbReference type="InterPro" id="IPR012337">
    <property type="entry name" value="RNaseH-like_sf"/>
</dbReference>
<dbReference type="InterPro" id="IPR053151">
    <property type="entry name" value="RNase_H-like"/>
</dbReference>
<dbReference type="EMBL" id="SDMP01000018">
    <property type="protein sequence ID" value="RYQ97552.1"/>
    <property type="molecule type" value="Genomic_DNA"/>
</dbReference>
<accession>A0A444Y6G5</accession>
<dbReference type="Proteomes" id="UP000289738">
    <property type="component" value="Chromosome B08"/>
</dbReference>
<evidence type="ECO:0000313" key="2">
    <source>
        <dbReference type="EMBL" id="RYQ97552.1"/>
    </source>
</evidence>
<dbReference type="SUPFAM" id="SSF53098">
    <property type="entry name" value="Ribonuclease H-like"/>
    <property type="match status" value="1"/>
</dbReference>
<organism evidence="2 3">
    <name type="scientific">Arachis hypogaea</name>
    <name type="common">Peanut</name>
    <dbReference type="NCBI Taxonomy" id="3818"/>
    <lineage>
        <taxon>Eukaryota</taxon>
        <taxon>Viridiplantae</taxon>
        <taxon>Streptophyta</taxon>
        <taxon>Embryophyta</taxon>
        <taxon>Tracheophyta</taxon>
        <taxon>Spermatophyta</taxon>
        <taxon>Magnoliopsida</taxon>
        <taxon>eudicotyledons</taxon>
        <taxon>Gunneridae</taxon>
        <taxon>Pentapetalae</taxon>
        <taxon>rosids</taxon>
        <taxon>fabids</taxon>
        <taxon>Fabales</taxon>
        <taxon>Fabaceae</taxon>
        <taxon>Papilionoideae</taxon>
        <taxon>50 kb inversion clade</taxon>
        <taxon>dalbergioids sensu lato</taxon>
        <taxon>Dalbergieae</taxon>
        <taxon>Pterocarpus clade</taxon>
        <taxon>Arachis</taxon>
    </lineage>
</organism>
<gene>
    <name evidence="2" type="ORF">Ahy_B08g093628</name>
</gene>
<reference evidence="2 3" key="1">
    <citation type="submission" date="2019-01" db="EMBL/GenBank/DDBJ databases">
        <title>Sequencing of cultivated peanut Arachis hypogaea provides insights into genome evolution and oil improvement.</title>
        <authorList>
            <person name="Chen X."/>
        </authorList>
    </citation>
    <scope>NUCLEOTIDE SEQUENCE [LARGE SCALE GENOMIC DNA]</scope>
    <source>
        <strain evidence="3">cv. Fuhuasheng</strain>
        <tissue evidence="2">Leaves</tissue>
    </source>
</reference>
<dbReference type="InterPro" id="IPR002156">
    <property type="entry name" value="RNaseH_domain"/>
</dbReference>